<evidence type="ECO:0000256" key="1">
    <source>
        <dbReference type="ARBA" id="ARBA00022729"/>
    </source>
</evidence>
<dbReference type="SUPFAM" id="SSF53474">
    <property type="entry name" value="alpha/beta-Hydrolases"/>
    <property type="match status" value="1"/>
</dbReference>
<dbReference type="PANTHER" id="PTHR43037:SF5">
    <property type="entry name" value="FERULOYL ESTERASE"/>
    <property type="match status" value="1"/>
</dbReference>
<dbReference type="Pfam" id="PF01738">
    <property type="entry name" value="DLH"/>
    <property type="match status" value="1"/>
</dbReference>
<keyword evidence="5" id="KW-1185">Reference proteome</keyword>
<reference evidence="4 5" key="1">
    <citation type="journal article" date="2016" name="Mol. Biol. Evol.">
        <title>Comparative Genomics of Early-Diverging Mushroom-Forming Fungi Provides Insights into the Origins of Lignocellulose Decay Capabilities.</title>
        <authorList>
            <person name="Nagy L.G."/>
            <person name="Riley R."/>
            <person name="Tritt A."/>
            <person name="Adam C."/>
            <person name="Daum C."/>
            <person name="Floudas D."/>
            <person name="Sun H."/>
            <person name="Yadav J.S."/>
            <person name="Pangilinan J."/>
            <person name="Larsson K.H."/>
            <person name="Matsuura K."/>
            <person name="Barry K."/>
            <person name="Labutti K."/>
            <person name="Kuo R."/>
            <person name="Ohm R.A."/>
            <person name="Bhattacharya S.S."/>
            <person name="Shirouzu T."/>
            <person name="Yoshinaga Y."/>
            <person name="Martin F.M."/>
            <person name="Grigoriev I.V."/>
            <person name="Hibbett D.S."/>
        </authorList>
    </citation>
    <scope>NUCLEOTIDE SEQUENCE [LARGE SCALE GENOMIC DNA]</scope>
    <source>
        <strain evidence="4 5">HHB14362 ss-1</strain>
    </source>
</reference>
<dbReference type="InterPro" id="IPR050955">
    <property type="entry name" value="Plant_Biomass_Hydrol_Est"/>
</dbReference>
<dbReference type="PANTHER" id="PTHR43037">
    <property type="entry name" value="UNNAMED PRODUCT-RELATED"/>
    <property type="match status" value="1"/>
</dbReference>
<dbReference type="InterPro" id="IPR002925">
    <property type="entry name" value="Dienelactn_hydro"/>
</dbReference>
<dbReference type="Proteomes" id="UP000076761">
    <property type="component" value="Unassembled WGS sequence"/>
</dbReference>
<keyword evidence="1" id="KW-0732">Signal</keyword>
<evidence type="ECO:0000256" key="2">
    <source>
        <dbReference type="ARBA" id="ARBA00022801"/>
    </source>
</evidence>
<evidence type="ECO:0000313" key="5">
    <source>
        <dbReference type="Proteomes" id="UP000076761"/>
    </source>
</evidence>
<organism evidence="4 5">
    <name type="scientific">Neolentinus lepideus HHB14362 ss-1</name>
    <dbReference type="NCBI Taxonomy" id="1314782"/>
    <lineage>
        <taxon>Eukaryota</taxon>
        <taxon>Fungi</taxon>
        <taxon>Dikarya</taxon>
        <taxon>Basidiomycota</taxon>
        <taxon>Agaricomycotina</taxon>
        <taxon>Agaricomycetes</taxon>
        <taxon>Gloeophyllales</taxon>
        <taxon>Gloeophyllaceae</taxon>
        <taxon>Neolentinus</taxon>
    </lineage>
</organism>
<protein>
    <submittedName>
        <fullName evidence="4">Carbohydrate esterase family 1 protein</fullName>
    </submittedName>
</protein>
<dbReference type="InterPro" id="IPR029058">
    <property type="entry name" value="AB_hydrolase_fold"/>
</dbReference>
<dbReference type="InParanoid" id="A0A165T9H8"/>
<feature type="domain" description="Dienelactone hydrolase" evidence="3">
    <location>
        <begin position="135"/>
        <end position="236"/>
    </location>
</feature>
<dbReference type="GO" id="GO:0016787">
    <property type="term" value="F:hydrolase activity"/>
    <property type="evidence" value="ECO:0007669"/>
    <property type="project" value="UniProtKB-KW"/>
</dbReference>
<evidence type="ECO:0000259" key="3">
    <source>
        <dbReference type="Pfam" id="PF01738"/>
    </source>
</evidence>
<keyword evidence="2" id="KW-0378">Hydrolase</keyword>
<dbReference type="AlphaFoldDB" id="A0A165T9H8"/>
<dbReference type="OrthoDB" id="3197842at2759"/>
<dbReference type="Gene3D" id="3.40.50.1820">
    <property type="entry name" value="alpha/beta hydrolase"/>
    <property type="match status" value="1"/>
</dbReference>
<accession>A0A165T9H8</accession>
<evidence type="ECO:0000313" key="4">
    <source>
        <dbReference type="EMBL" id="KZT26344.1"/>
    </source>
</evidence>
<proteinExistence type="predicted"/>
<dbReference type="STRING" id="1314782.A0A165T9H8"/>
<sequence>MSAGSQPTARSWATTSCYFLSVPPAYTLSPNRKWPIILSLHYAGESQKGFNESYPCLRHDIHKGKLGMALRASRSPLPSASPTAVPLRSRTLASSRLTGCVQAGCRGIHHNYTVTGHAPRLWPEHRSLVIPARLLDELSEAYNIDVDHIHISGFSMGGHGTWSLGLRTPDRSAALMPICSSVDPALARNIKFVSQWIYHGEMDPISPIEERIEMERSLRTAGADGVHFTRYANAEHDSWHNAYSDHDLFSWMPEKRRPVKESGAPSG</sequence>
<gene>
    <name evidence="4" type="ORF">NEOLEDRAFT_1147382</name>
</gene>
<name>A0A165T9H8_9AGAM</name>
<dbReference type="EMBL" id="KV425567">
    <property type="protein sequence ID" value="KZT26344.1"/>
    <property type="molecule type" value="Genomic_DNA"/>
</dbReference>